<feature type="domain" description="DUF4246" evidence="1">
    <location>
        <begin position="53"/>
        <end position="495"/>
    </location>
</feature>
<feature type="non-terminal residue" evidence="2">
    <location>
        <position position="1"/>
    </location>
</feature>
<proteinExistence type="predicted"/>
<dbReference type="InterPro" id="IPR049192">
    <property type="entry name" value="DUF4246_C"/>
</dbReference>
<gene>
    <name evidence="2" type="ORF">BXZ70DRAFT_900462</name>
</gene>
<evidence type="ECO:0000313" key="2">
    <source>
        <dbReference type="EMBL" id="KAH8084366.1"/>
    </source>
</evidence>
<protein>
    <recommendedName>
        <fullName evidence="1">DUF4246 domain-containing protein</fullName>
    </recommendedName>
</protein>
<sequence length="564" mass="64423">QLAEIRMMKLSWAIREKQDWQEKMKRKEVLAKWKKEAVASQKNEPRDVKLTHNMINYVFKELEAYAKLTDKSSGIQHACNDATFYSYKLLSSELVEALRAGFKRLEDVPEAEKDWHPGSNHQVLDLVHPSLYCLVYGRTLVRDANGTTSLATVDLDKLAIAGDSNFASEKFAWLPSDFYVEDDGQVRLTSSYINNLHKSHVELYDIIPKILSRFIPMFERVLGAIDKTDRPRTHGSFLGNREHYLSSTERDEALFIREYVPLPGRIKTDENGIIPCFWGTLEARSPREAEDGSGDEDDEDEDPAVVRAWALGRSEIALPQAPKTYEGALERDFRIVNLRGRTVQCIVKLANIHLTPKMPKYPGGNWHVEGMMNERIVATGIYYLDSENISESRLEFRTATADPYPHEQDDELCMDILFGQGEETPLIQERGSIATSGGLALAFPNIYQHRVAPFELVDRTKPGHRKILAFFLVEPNERITSTTDVAPQQMEWMEDELHTMTDKTGGVSFGNLPRELQSLVLAETGLMTQQEAKQIRKELMKERSQNVDQFNHRLDSAKFNMCEH</sequence>
<reference evidence="2" key="1">
    <citation type="journal article" date="2021" name="New Phytol.">
        <title>Evolutionary innovations through gain and loss of genes in the ectomycorrhizal Boletales.</title>
        <authorList>
            <person name="Wu G."/>
            <person name="Miyauchi S."/>
            <person name="Morin E."/>
            <person name="Kuo A."/>
            <person name="Drula E."/>
            <person name="Varga T."/>
            <person name="Kohler A."/>
            <person name="Feng B."/>
            <person name="Cao Y."/>
            <person name="Lipzen A."/>
            <person name="Daum C."/>
            <person name="Hundley H."/>
            <person name="Pangilinan J."/>
            <person name="Johnson J."/>
            <person name="Barry K."/>
            <person name="LaButti K."/>
            <person name="Ng V."/>
            <person name="Ahrendt S."/>
            <person name="Min B."/>
            <person name="Choi I.G."/>
            <person name="Park H."/>
            <person name="Plett J.M."/>
            <person name="Magnuson J."/>
            <person name="Spatafora J.W."/>
            <person name="Nagy L.G."/>
            <person name="Henrissat B."/>
            <person name="Grigoriev I.V."/>
            <person name="Yang Z.L."/>
            <person name="Xu J."/>
            <person name="Martin F.M."/>
        </authorList>
    </citation>
    <scope>NUCLEOTIDE SEQUENCE</scope>
    <source>
        <strain evidence="2">KKN 215</strain>
    </source>
</reference>
<evidence type="ECO:0000259" key="1">
    <source>
        <dbReference type="Pfam" id="PF14033"/>
    </source>
</evidence>
<accession>A0A8K0UGI5</accession>
<dbReference type="Proteomes" id="UP000813824">
    <property type="component" value="Unassembled WGS sequence"/>
</dbReference>
<dbReference type="InterPro" id="IPR025340">
    <property type="entry name" value="DUF4246"/>
</dbReference>
<dbReference type="OrthoDB" id="415532at2759"/>
<dbReference type="AlphaFoldDB" id="A0A8K0UGI5"/>
<dbReference type="PANTHER" id="PTHR33119">
    <property type="entry name" value="IFI3P"/>
    <property type="match status" value="1"/>
</dbReference>
<keyword evidence="3" id="KW-1185">Reference proteome</keyword>
<evidence type="ECO:0000313" key="3">
    <source>
        <dbReference type="Proteomes" id="UP000813824"/>
    </source>
</evidence>
<name>A0A8K0UGI5_9AGAR</name>
<comment type="caution">
    <text evidence="2">The sequence shown here is derived from an EMBL/GenBank/DDBJ whole genome shotgun (WGS) entry which is preliminary data.</text>
</comment>
<dbReference type="PANTHER" id="PTHR33119:SF1">
    <property type="entry name" value="FE2OG DIOXYGENASE DOMAIN-CONTAINING PROTEIN"/>
    <property type="match status" value="1"/>
</dbReference>
<dbReference type="Pfam" id="PF14033">
    <property type="entry name" value="DUF4246"/>
    <property type="match status" value="1"/>
</dbReference>
<organism evidence="2 3">
    <name type="scientific">Cristinia sonorae</name>
    <dbReference type="NCBI Taxonomy" id="1940300"/>
    <lineage>
        <taxon>Eukaryota</taxon>
        <taxon>Fungi</taxon>
        <taxon>Dikarya</taxon>
        <taxon>Basidiomycota</taxon>
        <taxon>Agaricomycotina</taxon>
        <taxon>Agaricomycetes</taxon>
        <taxon>Agaricomycetidae</taxon>
        <taxon>Agaricales</taxon>
        <taxon>Pleurotineae</taxon>
        <taxon>Stephanosporaceae</taxon>
        <taxon>Cristinia</taxon>
    </lineage>
</organism>
<dbReference type="EMBL" id="JAEVFJ010000046">
    <property type="protein sequence ID" value="KAH8084366.1"/>
    <property type="molecule type" value="Genomic_DNA"/>
</dbReference>